<dbReference type="GO" id="GO:0045820">
    <property type="term" value="P:negative regulation of glycolytic process"/>
    <property type="evidence" value="ECO:0007669"/>
    <property type="project" value="TreeGrafter"/>
</dbReference>
<dbReference type="InterPro" id="IPR001345">
    <property type="entry name" value="PG/BPGM_mutase_AS"/>
</dbReference>
<feature type="binding site" evidence="3">
    <location>
        <begin position="12"/>
        <end position="19"/>
    </location>
    <ligand>
        <name>substrate</name>
    </ligand>
</feature>
<dbReference type="PROSITE" id="PS00175">
    <property type="entry name" value="PG_MUTASE"/>
    <property type="match status" value="1"/>
</dbReference>
<dbReference type="GO" id="GO:0005829">
    <property type="term" value="C:cytosol"/>
    <property type="evidence" value="ECO:0007669"/>
    <property type="project" value="TreeGrafter"/>
</dbReference>
<dbReference type="EMBL" id="RQGC01000001">
    <property type="protein sequence ID" value="TGL43337.1"/>
    <property type="molecule type" value="Genomic_DNA"/>
</dbReference>
<reference evidence="4 7" key="2">
    <citation type="journal article" date="2019" name="PLoS Negl. Trop. Dis.">
        <title>Revisiting the worldwide diversity of Leptospira species in the environment.</title>
        <authorList>
            <person name="Vincent A.T."/>
            <person name="Schiettekatte O."/>
            <person name="Bourhy P."/>
            <person name="Veyrier F.J."/>
            <person name="Picardeau M."/>
        </authorList>
    </citation>
    <scope>NUCLEOTIDE SEQUENCE [LARGE SCALE GENOMIC DNA]</scope>
    <source>
        <strain evidence="5">201702690</strain>
        <strain evidence="4 7">SSW18</strain>
    </source>
</reference>
<gene>
    <name evidence="4" type="ORF">EHO57_17630</name>
    <name evidence="5" type="ORF">EHQ53_01490</name>
</gene>
<proteinExistence type="predicted"/>
<evidence type="ECO:0000256" key="1">
    <source>
        <dbReference type="ARBA" id="ARBA00022801"/>
    </source>
</evidence>
<feature type="active site" description="Tele-phosphohistidine intermediate" evidence="2">
    <location>
        <position position="13"/>
    </location>
</feature>
<dbReference type="SUPFAM" id="SSF53254">
    <property type="entry name" value="Phosphoglycerate mutase-like"/>
    <property type="match status" value="1"/>
</dbReference>
<accession>A0A5F1ZZA4</accession>
<dbReference type="Gene3D" id="3.40.50.1240">
    <property type="entry name" value="Phosphoglycerate mutase-like"/>
    <property type="match status" value="1"/>
</dbReference>
<comment type="caution">
    <text evidence="4">The sequence shown here is derived from an EMBL/GenBank/DDBJ whole genome shotgun (WGS) entry which is preliminary data.</text>
</comment>
<dbReference type="Proteomes" id="UP000297946">
    <property type="component" value="Unassembled WGS sequence"/>
</dbReference>
<feature type="binding site" evidence="3">
    <location>
        <position position="62"/>
    </location>
    <ligand>
        <name>substrate</name>
    </ligand>
</feature>
<evidence type="ECO:0000313" key="5">
    <source>
        <dbReference type="EMBL" id="TGL43337.1"/>
    </source>
</evidence>
<dbReference type="InterPro" id="IPR051695">
    <property type="entry name" value="Phosphoglycerate_Mutase"/>
</dbReference>
<dbReference type="AlphaFoldDB" id="A0A5F1ZZA4"/>
<reference evidence="5" key="1">
    <citation type="submission" date="2018-10" db="EMBL/GenBank/DDBJ databases">
        <authorList>
            <person name="Vincent A.T."/>
            <person name="Schiettekatte O."/>
            <person name="Bourhy P."/>
            <person name="Veyrier F.J."/>
            <person name="Picardeau M."/>
        </authorList>
    </citation>
    <scope>NUCLEOTIDE SEQUENCE</scope>
    <source>
        <strain evidence="5">201702690</strain>
    </source>
</reference>
<dbReference type="CDD" id="cd07067">
    <property type="entry name" value="HP_PGM_like"/>
    <property type="match status" value="1"/>
</dbReference>
<dbReference type="PANTHER" id="PTHR46517">
    <property type="entry name" value="FRUCTOSE-2,6-BISPHOSPHATASE TIGAR"/>
    <property type="match status" value="1"/>
</dbReference>
<keyword evidence="1" id="KW-0378">Hydrolase</keyword>
<dbReference type="GO" id="GO:0043456">
    <property type="term" value="P:regulation of pentose-phosphate shunt"/>
    <property type="evidence" value="ECO:0007669"/>
    <property type="project" value="TreeGrafter"/>
</dbReference>
<dbReference type="PANTHER" id="PTHR46517:SF1">
    <property type="entry name" value="FRUCTOSE-2,6-BISPHOSPHATASE TIGAR"/>
    <property type="match status" value="1"/>
</dbReference>
<name>A0A5F1ZZA4_9LEPT</name>
<dbReference type="InterPro" id="IPR029033">
    <property type="entry name" value="His_PPase_superfam"/>
</dbReference>
<dbReference type="Proteomes" id="UP000297273">
    <property type="component" value="Unassembled WGS sequence"/>
</dbReference>
<evidence type="ECO:0000313" key="7">
    <source>
        <dbReference type="Proteomes" id="UP000297946"/>
    </source>
</evidence>
<dbReference type="EMBL" id="RQER01000011">
    <property type="protein sequence ID" value="TGJ98422.1"/>
    <property type="molecule type" value="Genomic_DNA"/>
</dbReference>
<evidence type="ECO:0000313" key="6">
    <source>
        <dbReference type="Proteomes" id="UP000297273"/>
    </source>
</evidence>
<evidence type="ECO:0000256" key="3">
    <source>
        <dbReference type="PIRSR" id="PIRSR613078-2"/>
    </source>
</evidence>
<keyword evidence="6" id="KW-1185">Reference proteome</keyword>
<evidence type="ECO:0000313" key="4">
    <source>
        <dbReference type="EMBL" id="TGJ98422.1"/>
    </source>
</evidence>
<evidence type="ECO:0000256" key="2">
    <source>
        <dbReference type="PIRSR" id="PIRSR613078-1"/>
    </source>
</evidence>
<dbReference type="InterPro" id="IPR013078">
    <property type="entry name" value="His_Pase_superF_clade-1"/>
</dbReference>
<organism evidence="4 7">
    <name type="scientific">Leptospira langatensis</name>
    <dbReference type="NCBI Taxonomy" id="2484983"/>
    <lineage>
        <taxon>Bacteria</taxon>
        <taxon>Pseudomonadati</taxon>
        <taxon>Spirochaetota</taxon>
        <taxon>Spirochaetia</taxon>
        <taxon>Leptospirales</taxon>
        <taxon>Leptospiraceae</taxon>
        <taxon>Leptospira</taxon>
    </lineage>
</organism>
<dbReference type="RefSeq" id="WP_135642290.1">
    <property type="nucleotide sequence ID" value="NZ_RQER01000011.1"/>
</dbReference>
<protein>
    <submittedName>
        <fullName evidence="4">Histidine phosphatase family protein</fullName>
    </submittedName>
</protein>
<feature type="active site" description="Proton donor/acceptor" evidence="2">
    <location>
        <position position="86"/>
    </location>
</feature>
<dbReference type="SMART" id="SM00855">
    <property type="entry name" value="PGAM"/>
    <property type="match status" value="1"/>
</dbReference>
<dbReference type="GO" id="GO:0004331">
    <property type="term" value="F:fructose-2,6-bisphosphate 2-phosphatase activity"/>
    <property type="evidence" value="ECO:0007669"/>
    <property type="project" value="TreeGrafter"/>
</dbReference>
<dbReference type="Pfam" id="PF00300">
    <property type="entry name" value="His_Phos_1"/>
    <property type="match status" value="1"/>
</dbReference>
<dbReference type="OrthoDB" id="9781415at2"/>
<sequence>MKSKEYNLILFRHGETDWNSEGRLQGQTDTKLNPNGIEQAEKLGQVLKEEGLEILFSSDLTRARETSQVVAKILKLDIVYHIGLREISLGEAQGLLESDILPKFGKKAYSQWKEAGIDSDSFRFPGGESKKEASNRICKTIQDLIQLHNRTKIGICTHGFVMDRFCERFTDQTKTHTKIGNCEVRKIIYSKPEEVALNV</sequence>